<keyword evidence="3" id="KW-1185">Reference proteome</keyword>
<keyword evidence="1" id="KW-0812">Transmembrane</keyword>
<feature type="transmembrane region" description="Helical" evidence="1">
    <location>
        <begin position="62"/>
        <end position="80"/>
    </location>
</feature>
<dbReference type="Proteomes" id="UP001359559">
    <property type="component" value="Unassembled WGS sequence"/>
</dbReference>
<sequence>MHRSSSISKSSGESLVDISATGLAFSSLQMADSNGLPIHHHSVSDVAKKGMCLHSKPHGEKAIHLIPVVLIFCVFILWIFSH</sequence>
<organism evidence="2 3">
    <name type="scientific">Clitoria ternatea</name>
    <name type="common">Butterfly pea</name>
    <dbReference type="NCBI Taxonomy" id="43366"/>
    <lineage>
        <taxon>Eukaryota</taxon>
        <taxon>Viridiplantae</taxon>
        <taxon>Streptophyta</taxon>
        <taxon>Embryophyta</taxon>
        <taxon>Tracheophyta</taxon>
        <taxon>Spermatophyta</taxon>
        <taxon>Magnoliopsida</taxon>
        <taxon>eudicotyledons</taxon>
        <taxon>Gunneridae</taxon>
        <taxon>Pentapetalae</taxon>
        <taxon>rosids</taxon>
        <taxon>fabids</taxon>
        <taxon>Fabales</taxon>
        <taxon>Fabaceae</taxon>
        <taxon>Papilionoideae</taxon>
        <taxon>50 kb inversion clade</taxon>
        <taxon>NPAAA clade</taxon>
        <taxon>indigoferoid/millettioid clade</taxon>
        <taxon>Phaseoleae</taxon>
        <taxon>Clitoria</taxon>
    </lineage>
</organism>
<keyword evidence="1" id="KW-0472">Membrane</keyword>
<gene>
    <name evidence="2" type="ORF">RJT34_32589</name>
</gene>
<dbReference type="EMBL" id="JAYKXN010000008">
    <property type="protein sequence ID" value="KAK7264975.1"/>
    <property type="molecule type" value="Genomic_DNA"/>
</dbReference>
<evidence type="ECO:0000256" key="1">
    <source>
        <dbReference type="SAM" id="Phobius"/>
    </source>
</evidence>
<accession>A0AAN9F0K7</accession>
<evidence type="ECO:0000313" key="3">
    <source>
        <dbReference type="Proteomes" id="UP001359559"/>
    </source>
</evidence>
<keyword evidence="1" id="KW-1133">Transmembrane helix</keyword>
<evidence type="ECO:0000313" key="2">
    <source>
        <dbReference type="EMBL" id="KAK7264975.1"/>
    </source>
</evidence>
<proteinExistence type="predicted"/>
<dbReference type="PANTHER" id="PTHR34189">
    <property type="entry name" value="TRANSMEMBRANE PROTEIN"/>
    <property type="match status" value="1"/>
</dbReference>
<comment type="caution">
    <text evidence="2">The sequence shown here is derived from an EMBL/GenBank/DDBJ whole genome shotgun (WGS) entry which is preliminary data.</text>
</comment>
<name>A0AAN9F0K7_CLITE</name>
<reference evidence="2 3" key="1">
    <citation type="submission" date="2024-01" db="EMBL/GenBank/DDBJ databases">
        <title>The genomes of 5 underutilized Papilionoideae crops provide insights into root nodulation and disease resistance.</title>
        <authorList>
            <person name="Yuan L."/>
        </authorList>
    </citation>
    <scope>NUCLEOTIDE SEQUENCE [LARGE SCALE GENOMIC DNA]</scope>
    <source>
        <strain evidence="2">LY-2023</strain>
        <tissue evidence="2">Leaf</tissue>
    </source>
</reference>
<protein>
    <submittedName>
        <fullName evidence="2">Uncharacterized protein</fullName>
    </submittedName>
</protein>
<dbReference type="PANTHER" id="PTHR34189:SF10">
    <property type="entry name" value="TRANSMEMBRANE PROTEIN"/>
    <property type="match status" value="1"/>
</dbReference>
<dbReference type="AlphaFoldDB" id="A0AAN9F0K7"/>